<keyword evidence="14" id="KW-1185">Reference proteome</keyword>
<dbReference type="GO" id="GO:0015419">
    <property type="term" value="F:ABC-type sulfate transporter activity"/>
    <property type="evidence" value="ECO:0007669"/>
    <property type="project" value="InterPro"/>
</dbReference>
<organism evidence="13 14">
    <name type="scientific">Thermoflexus hugenholtzii JAD2</name>
    <dbReference type="NCBI Taxonomy" id="877466"/>
    <lineage>
        <taxon>Bacteria</taxon>
        <taxon>Bacillati</taxon>
        <taxon>Chloroflexota</taxon>
        <taxon>Thermoflexia</taxon>
        <taxon>Thermoflexales</taxon>
        <taxon>Thermoflexaceae</taxon>
        <taxon>Thermoflexus</taxon>
    </lineage>
</organism>
<dbReference type="GO" id="GO:0005886">
    <property type="term" value="C:plasma membrane"/>
    <property type="evidence" value="ECO:0007669"/>
    <property type="project" value="UniProtKB-SubCell"/>
</dbReference>
<evidence type="ECO:0000256" key="9">
    <source>
        <dbReference type="ARBA" id="ARBA00025323"/>
    </source>
</evidence>
<dbReference type="FunCoup" id="A0A212RDH4">
    <property type="interactions" value="252"/>
</dbReference>
<evidence type="ECO:0000259" key="12">
    <source>
        <dbReference type="PROSITE" id="PS50928"/>
    </source>
</evidence>
<comment type="similarity">
    <text evidence="11">Belongs to the binding-protein-dependent transport system permease family. CysTW subfamily.</text>
</comment>
<evidence type="ECO:0000256" key="8">
    <source>
        <dbReference type="ARBA" id="ARBA00023136"/>
    </source>
</evidence>
<dbReference type="InterPro" id="IPR000515">
    <property type="entry name" value="MetI-like"/>
</dbReference>
<evidence type="ECO:0000256" key="1">
    <source>
        <dbReference type="ARBA" id="ARBA00004141"/>
    </source>
</evidence>
<dbReference type="Pfam" id="PF00528">
    <property type="entry name" value="BPD_transp_1"/>
    <property type="match status" value="1"/>
</dbReference>
<dbReference type="NCBIfam" id="TIGR01581">
    <property type="entry name" value="Mo_ABC_porter"/>
    <property type="match status" value="1"/>
</dbReference>
<dbReference type="Gene3D" id="1.10.3720.10">
    <property type="entry name" value="MetI-like"/>
    <property type="match status" value="1"/>
</dbReference>
<name>A0A212RDH4_9CHLR</name>
<dbReference type="InterPro" id="IPR005667">
    <property type="entry name" value="Sulph_transpt2"/>
</dbReference>
<keyword evidence="11" id="KW-1003">Cell membrane</keyword>
<feature type="transmembrane region" description="Helical" evidence="10">
    <location>
        <begin position="250"/>
        <end position="273"/>
    </location>
</feature>
<dbReference type="InterPro" id="IPR035906">
    <property type="entry name" value="MetI-like_sf"/>
</dbReference>
<dbReference type="InterPro" id="IPR006469">
    <property type="entry name" value="NifC_ABC_porter"/>
</dbReference>
<evidence type="ECO:0000313" key="14">
    <source>
        <dbReference type="Proteomes" id="UP000197025"/>
    </source>
</evidence>
<dbReference type="PROSITE" id="PS50928">
    <property type="entry name" value="ABC_TM1"/>
    <property type="match status" value="1"/>
</dbReference>
<sequence>MVRERVASFPRWGEARPRVFLNSTIWLYVWSLPMALFLISPSLLLILYLLRTPLWEEVGSTLVRQAFHLTLQTSLVTALAALVMGTPLAYLLARRRFPGKSLVEGLVELPIVVPPIAAGVLLLLAFGRQGALGPLLERMGITLPFTPAGVVVAQLFISVPFYIRGARLGFMMVPKELEEAAAVDGASSIHIWRHVTLPIAFPGMSSGLILCWARAVGEFGATYLFAGNMPGRTQTMPLAILSAMETDLSAALLMTGVLMGFALVTLIGAWLLVGGRGESSLAL</sequence>
<comment type="subcellular location">
    <subcellularLocation>
        <location evidence="10">Cell membrane</location>
        <topology evidence="10">Multi-pass membrane protein</topology>
    </subcellularLocation>
    <subcellularLocation>
        <location evidence="1">Membrane</location>
        <topology evidence="1">Multi-pass membrane protein</topology>
    </subcellularLocation>
</comment>
<dbReference type="NCBIfam" id="TIGR02141">
    <property type="entry name" value="modB_ABC"/>
    <property type="match status" value="1"/>
</dbReference>
<dbReference type="EMBL" id="FYEK01000044">
    <property type="protein sequence ID" value="SNB70141.1"/>
    <property type="molecule type" value="Genomic_DNA"/>
</dbReference>
<comment type="function">
    <text evidence="11">Part of the binding-protein-dependent transport system for molybdenum; probably responsible for the translocation of the substrate across the membrane.</text>
</comment>
<evidence type="ECO:0000256" key="5">
    <source>
        <dbReference type="ARBA" id="ARBA00022692"/>
    </source>
</evidence>
<proteinExistence type="inferred from homology"/>
<dbReference type="PANTHER" id="PTHR30406">
    <property type="entry name" value="SULFATE TRANSPORT SYSTEM PERMEASE PROTEIN"/>
    <property type="match status" value="1"/>
</dbReference>
<feature type="transmembrane region" description="Helical" evidence="10">
    <location>
        <begin position="139"/>
        <end position="163"/>
    </location>
</feature>
<evidence type="ECO:0000256" key="2">
    <source>
        <dbReference type="ARBA" id="ARBA00011779"/>
    </source>
</evidence>
<feature type="transmembrane region" description="Helical" evidence="10">
    <location>
        <begin position="105"/>
        <end position="127"/>
    </location>
</feature>
<dbReference type="GO" id="GO:0015098">
    <property type="term" value="F:molybdate ion transmembrane transporter activity"/>
    <property type="evidence" value="ECO:0007669"/>
    <property type="project" value="UniProtKB-UniRule"/>
</dbReference>
<dbReference type="Proteomes" id="UP000197025">
    <property type="component" value="Unassembled WGS sequence"/>
</dbReference>
<keyword evidence="6 10" id="KW-1133">Transmembrane helix</keyword>
<comment type="function">
    <text evidence="9">Part of the ABC transporter complex CysAWTP (TC 3.A.1.6.1) involved in sulfate/thiosulfate import. Probably responsible for the translocation of the substrate across the membrane.</text>
</comment>
<evidence type="ECO:0000256" key="3">
    <source>
        <dbReference type="ARBA" id="ARBA00022448"/>
    </source>
</evidence>
<feature type="domain" description="ABC transmembrane type-1" evidence="12">
    <location>
        <begin position="67"/>
        <end position="267"/>
    </location>
</feature>
<dbReference type="PANTHER" id="PTHR30406:SF8">
    <property type="entry name" value="SULFATE TRANSPORT SYSTEM PERMEASE PROTEIN CYST"/>
    <property type="match status" value="1"/>
</dbReference>
<evidence type="ECO:0000256" key="7">
    <source>
        <dbReference type="ARBA" id="ARBA00023032"/>
    </source>
</evidence>
<accession>A0A212RDH4</accession>
<evidence type="ECO:0000256" key="4">
    <source>
        <dbReference type="ARBA" id="ARBA00022505"/>
    </source>
</evidence>
<keyword evidence="7" id="KW-0764">Sulfate transport</keyword>
<comment type="subunit">
    <text evidence="2">The complex is composed of two ATP-binding proteins (CysA), two transmembrane proteins (CysT and CysW) and a solute-binding protein (CysP).</text>
</comment>
<evidence type="ECO:0000256" key="11">
    <source>
        <dbReference type="RuleBase" id="RU365097"/>
    </source>
</evidence>
<feature type="transmembrane region" description="Helical" evidence="10">
    <location>
        <begin position="25"/>
        <end position="50"/>
    </location>
</feature>
<evidence type="ECO:0000313" key="13">
    <source>
        <dbReference type="EMBL" id="SNB70141.1"/>
    </source>
</evidence>
<evidence type="ECO:0000256" key="6">
    <source>
        <dbReference type="ARBA" id="ARBA00022989"/>
    </source>
</evidence>
<feature type="transmembrane region" description="Helical" evidence="10">
    <location>
        <begin position="70"/>
        <end position="93"/>
    </location>
</feature>
<protein>
    <recommendedName>
        <fullName evidence="11">Molybdenum transport system permease</fullName>
    </recommendedName>
</protein>
<dbReference type="InParanoid" id="A0A212RDH4"/>
<gene>
    <name evidence="13" type="ORF">SAMN02746019_00011570</name>
</gene>
<dbReference type="AlphaFoldDB" id="A0A212RDH4"/>
<dbReference type="CDD" id="cd06261">
    <property type="entry name" value="TM_PBP2"/>
    <property type="match status" value="1"/>
</dbReference>
<dbReference type="InterPro" id="IPR011867">
    <property type="entry name" value="ModB_ABC"/>
</dbReference>
<keyword evidence="4 11" id="KW-0500">Molybdenum</keyword>
<dbReference type="SUPFAM" id="SSF161098">
    <property type="entry name" value="MetI-like"/>
    <property type="match status" value="1"/>
</dbReference>
<keyword evidence="3 10" id="KW-0813">Transport</keyword>
<reference evidence="14" key="1">
    <citation type="submission" date="2017-06" db="EMBL/GenBank/DDBJ databases">
        <authorList>
            <person name="Varghese N."/>
            <person name="Submissions S."/>
        </authorList>
    </citation>
    <scope>NUCLEOTIDE SEQUENCE [LARGE SCALE GENOMIC DNA]</scope>
    <source>
        <strain evidence="14">JAD2</strain>
    </source>
</reference>
<keyword evidence="5 10" id="KW-0812">Transmembrane</keyword>
<evidence type="ECO:0000256" key="10">
    <source>
        <dbReference type="RuleBase" id="RU363032"/>
    </source>
</evidence>
<keyword evidence="8 10" id="KW-0472">Membrane</keyword>